<comment type="caution">
    <text evidence="2">The sequence shown here is derived from an EMBL/GenBank/DDBJ whole genome shotgun (WGS) entry which is preliminary data.</text>
</comment>
<reference evidence="2 3" key="1">
    <citation type="journal article" date="2015" name="Nature">
        <title>rRNA introns, odd ribosomes, and small enigmatic genomes across a large radiation of phyla.</title>
        <authorList>
            <person name="Brown C.T."/>
            <person name="Hug L.A."/>
            <person name="Thomas B.C."/>
            <person name="Sharon I."/>
            <person name="Castelle C.J."/>
            <person name="Singh A."/>
            <person name="Wilkins M.J."/>
            <person name="Williams K.H."/>
            <person name="Banfield J.F."/>
        </authorList>
    </citation>
    <scope>NUCLEOTIDE SEQUENCE [LARGE SCALE GENOMIC DNA]</scope>
</reference>
<keyword evidence="1" id="KW-1133">Transmembrane helix</keyword>
<dbReference type="InterPro" id="IPR012902">
    <property type="entry name" value="N_methyl_site"/>
</dbReference>
<accession>A0A837HST4</accession>
<keyword evidence="1" id="KW-0472">Membrane</keyword>
<dbReference type="EMBL" id="LBWL01000003">
    <property type="protein sequence ID" value="KKR09509.1"/>
    <property type="molecule type" value="Genomic_DNA"/>
</dbReference>
<organism evidence="2 3">
    <name type="scientific">Candidatus Yanofskybacteria bacterium GW2011_GWD1_39_16</name>
    <dbReference type="NCBI Taxonomy" id="1619030"/>
    <lineage>
        <taxon>Bacteria</taxon>
        <taxon>Candidatus Yanofskyibacteriota</taxon>
    </lineage>
</organism>
<evidence type="ECO:0000313" key="3">
    <source>
        <dbReference type="Proteomes" id="UP000033996"/>
    </source>
</evidence>
<dbReference type="NCBIfam" id="TIGR02532">
    <property type="entry name" value="IV_pilin_GFxxxE"/>
    <property type="match status" value="1"/>
</dbReference>
<feature type="transmembrane region" description="Helical" evidence="1">
    <location>
        <begin position="12"/>
        <end position="35"/>
    </location>
</feature>
<sequence>MSIRSSQNGFTIIESLVALAILSLSLMPMLVVVTMSSRIATSVKNNLVAAMLAQEGIEVVRAIRDTNWLNGRAFYIGLNEDAETGTTKDGLVQYDTANSLMPYDASAKLYVDNNSGIYSYDNNSNSSPTLFTRKISITKISNAELKIISEITWNEPPRSKIISVEDHLFDWK</sequence>
<dbReference type="Pfam" id="PF07963">
    <property type="entry name" value="N_methyl"/>
    <property type="match status" value="1"/>
</dbReference>
<dbReference type="AlphaFoldDB" id="A0A837HST4"/>
<name>A0A837HST4_9BACT</name>
<evidence type="ECO:0000256" key="1">
    <source>
        <dbReference type="SAM" id="Phobius"/>
    </source>
</evidence>
<protein>
    <submittedName>
        <fullName evidence="2">Uncharacterized protein</fullName>
    </submittedName>
</protein>
<dbReference type="Proteomes" id="UP000033996">
    <property type="component" value="Unassembled WGS sequence"/>
</dbReference>
<proteinExistence type="predicted"/>
<evidence type="ECO:0000313" key="2">
    <source>
        <dbReference type="EMBL" id="KKR09509.1"/>
    </source>
</evidence>
<keyword evidence="1" id="KW-0812">Transmembrane</keyword>
<gene>
    <name evidence="2" type="ORF">UT35_C0003G0006</name>
</gene>